<organism evidence="9 10">
    <name type="scientific">Priapulus caudatus</name>
    <name type="common">Priapulid worm</name>
    <dbReference type="NCBI Taxonomy" id="37621"/>
    <lineage>
        <taxon>Eukaryota</taxon>
        <taxon>Metazoa</taxon>
        <taxon>Ecdysozoa</taxon>
        <taxon>Scalidophora</taxon>
        <taxon>Priapulida</taxon>
        <taxon>Priapulimorpha</taxon>
        <taxon>Priapulimorphida</taxon>
        <taxon>Priapulidae</taxon>
        <taxon>Priapulus</taxon>
    </lineage>
</organism>
<accession>A0ABM1EEF7</accession>
<reference evidence="10" key="1">
    <citation type="submission" date="2025-08" db="UniProtKB">
        <authorList>
            <consortium name="RefSeq"/>
        </authorList>
    </citation>
    <scope>IDENTIFICATION</scope>
</reference>
<name>A0ABM1EEF7_PRICU</name>
<evidence type="ECO:0000256" key="4">
    <source>
        <dbReference type="ARBA" id="ARBA00023159"/>
    </source>
</evidence>
<evidence type="ECO:0000256" key="2">
    <source>
        <dbReference type="ARBA" id="ARBA00022552"/>
    </source>
</evidence>
<evidence type="ECO:0000313" key="9">
    <source>
        <dbReference type="Proteomes" id="UP000695022"/>
    </source>
</evidence>
<dbReference type="Pfam" id="PF20998">
    <property type="entry name" value="Nol11_C"/>
    <property type="match status" value="1"/>
</dbReference>
<evidence type="ECO:0000259" key="7">
    <source>
        <dbReference type="Pfam" id="PF08168"/>
    </source>
</evidence>
<keyword evidence="5" id="KW-0804">Transcription</keyword>
<evidence type="ECO:0000313" key="10">
    <source>
        <dbReference type="RefSeq" id="XP_014670578.1"/>
    </source>
</evidence>
<keyword evidence="2" id="KW-0698">rRNA processing</keyword>
<dbReference type="RefSeq" id="XP_014670578.1">
    <property type="nucleotide sequence ID" value="XM_014815092.1"/>
</dbReference>
<evidence type="ECO:0000256" key="5">
    <source>
        <dbReference type="ARBA" id="ARBA00023163"/>
    </source>
</evidence>
<dbReference type="Proteomes" id="UP000695022">
    <property type="component" value="Unplaced"/>
</dbReference>
<dbReference type="InterPro" id="IPR048897">
    <property type="entry name" value="Nol11_C"/>
</dbReference>
<dbReference type="PANTHER" id="PTHR15633:SF2">
    <property type="entry name" value="NUCLEOLAR PROTEIN 11"/>
    <property type="match status" value="1"/>
</dbReference>
<evidence type="ECO:0000256" key="3">
    <source>
        <dbReference type="ARBA" id="ARBA00023015"/>
    </source>
</evidence>
<feature type="domain" description="Nucleolar protein 11 N-terminal" evidence="7">
    <location>
        <begin position="13"/>
        <end position="322"/>
    </location>
</feature>
<proteinExistence type="predicted"/>
<keyword evidence="4" id="KW-0010">Activator</keyword>
<evidence type="ECO:0000259" key="8">
    <source>
        <dbReference type="Pfam" id="PF20998"/>
    </source>
</evidence>
<feature type="domain" description="Nucleolar protein 11 C-terminal" evidence="8">
    <location>
        <begin position="391"/>
        <end position="629"/>
    </location>
</feature>
<dbReference type="InterPro" id="IPR012584">
    <property type="entry name" value="NOL11_N"/>
</dbReference>
<comment type="subcellular location">
    <subcellularLocation>
        <location evidence="1">Nucleus</location>
        <location evidence="1">Nucleolus</location>
    </subcellularLocation>
</comment>
<dbReference type="InterPro" id="IPR042859">
    <property type="entry name" value="NOL11"/>
</dbReference>
<gene>
    <name evidence="10" type="primary">LOC106811468</name>
</gene>
<protein>
    <submittedName>
        <fullName evidence="10">Nucleolar protein 11-like</fullName>
    </submittedName>
</protein>
<sequence>MDAPVKAHEFLHGIDKSSLIGITHGLDADTLVFTHSRHHIVVENVKDRVTVSSWSMKQIHHITAPAVYSPNRNQFLTVVNKNVIHCWDKDSKIEQAKKYSFQKPIHQLFSTATMEPIILHANGRVQLFSIGVAQRKQLLAALISTAEHIVWSDAVELNSHIMSVMVTQTKEYEYKIYIQALVDPQSTVETVDAPLLLQAGTHVSSCCLHQTINKKFDILMLLSDGQLCSIPTEAVTHQSLNTMDYNLHKIPCTVEKNVSITSTGPSNVAAAPVKLDNIDVLGIWNLRFGTLVHKIPLSSPVHKASQLFYNGEQLFLPCADSVLAFPHESQPSTLASVLGMSTGMVDPMNRGSNETEKLCSLLKAGDLTNLTSSKVKQLLQSSLLDTKAFPRDNLLQFVRSGLIRSSILQDFVPKLIQKKDVYLLHEAMKYLPDVSDFTMVQVLDFYLSQENGAFSEIVAPPQEIATLMGPLVDRLAEVNNNGADEDADVPATYRQWTGKAVAIDQLLSMKYNDVVLMQELQKLQLDRVLVLLQYLYCKLKHSPIKEEATGTPDITQVCDWLSLLLDAHFSSFVLDKKSHVILLKIVAFVSDQVHVYNELASLEPILMQLREQLQLPTQKYVGDYCIEILCIR</sequence>
<dbReference type="GeneID" id="106811468"/>
<keyword evidence="9" id="KW-1185">Reference proteome</keyword>
<keyword evidence="3" id="KW-0805">Transcription regulation</keyword>
<evidence type="ECO:0000256" key="6">
    <source>
        <dbReference type="ARBA" id="ARBA00023242"/>
    </source>
</evidence>
<evidence type="ECO:0000256" key="1">
    <source>
        <dbReference type="ARBA" id="ARBA00004604"/>
    </source>
</evidence>
<keyword evidence="6" id="KW-0539">Nucleus</keyword>
<dbReference type="PANTHER" id="PTHR15633">
    <property type="entry name" value="NUCLEOLAR PROTEIN 11"/>
    <property type="match status" value="1"/>
</dbReference>
<dbReference type="Pfam" id="PF08168">
    <property type="entry name" value="NOL11_N"/>
    <property type="match status" value="1"/>
</dbReference>